<reference evidence="3" key="1">
    <citation type="submission" date="2016-10" db="EMBL/GenBank/DDBJ databases">
        <authorList>
            <person name="Varghese N."/>
            <person name="Submissions S."/>
        </authorList>
    </citation>
    <scope>NUCLEOTIDE SEQUENCE [LARGE SCALE GENOMIC DNA]</scope>
    <source>
        <strain evidence="3">DSM 24740</strain>
    </source>
</reference>
<evidence type="ECO:0000256" key="1">
    <source>
        <dbReference type="SAM" id="SignalP"/>
    </source>
</evidence>
<sequence>MRFLLILCTCGLALQLSAQELTRSVVGSSGTYLSAINAGNIHFTVGEISIDRTENGIVLERGFHHGLYELIATSIWTAPEIRLDVRVFPNPTADDVTLTGDWLTDDRLVVHDLLGRPILERELPLERLSLSLQNYPAGTYVFTLVRQGRPLKSLRVIRR</sequence>
<gene>
    <name evidence="2" type="ORF">SAMN05444359_11767</name>
</gene>
<dbReference type="STRING" id="478744.SAMN05444359_11767"/>
<accession>A0A1H9JH21</accession>
<feature type="signal peptide" evidence="1">
    <location>
        <begin position="1"/>
        <end position="18"/>
    </location>
</feature>
<name>A0A1H9JH21_9BACT</name>
<dbReference type="EMBL" id="FOFB01000017">
    <property type="protein sequence ID" value="SEQ86142.1"/>
    <property type="molecule type" value="Genomic_DNA"/>
</dbReference>
<dbReference type="OrthoDB" id="9768786at2"/>
<dbReference type="RefSeq" id="WP_090170093.1">
    <property type="nucleotide sequence ID" value="NZ_FOFB01000017.1"/>
</dbReference>
<dbReference type="InterPro" id="IPR026444">
    <property type="entry name" value="Secre_tail"/>
</dbReference>
<dbReference type="NCBIfam" id="TIGR04183">
    <property type="entry name" value="Por_Secre_tail"/>
    <property type="match status" value="1"/>
</dbReference>
<dbReference type="Proteomes" id="UP000199021">
    <property type="component" value="Unassembled WGS sequence"/>
</dbReference>
<dbReference type="InParanoid" id="A0A1H9JH21"/>
<keyword evidence="3" id="KW-1185">Reference proteome</keyword>
<proteinExistence type="predicted"/>
<evidence type="ECO:0000313" key="2">
    <source>
        <dbReference type="EMBL" id="SEQ86142.1"/>
    </source>
</evidence>
<protein>
    <submittedName>
        <fullName evidence="2">Por secretion system C-terminal sorting domain-containing protein</fullName>
    </submittedName>
</protein>
<dbReference type="AlphaFoldDB" id="A0A1H9JH21"/>
<feature type="chain" id="PRO_5011651898" evidence="1">
    <location>
        <begin position="19"/>
        <end position="159"/>
    </location>
</feature>
<evidence type="ECO:0000313" key="3">
    <source>
        <dbReference type="Proteomes" id="UP000199021"/>
    </source>
</evidence>
<organism evidence="2 3">
    <name type="scientific">Neolewinella agarilytica</name>
    <dbReference type="NCBI Taxonomy" id="478744"/>
    <lineage>
        <taxon>Bacteria</taxon>
        <taxon>Pseudomonadati</taxon>
        <taxon>Bacteroidota</taxon>
        <taxon>Saprospiria</taxon>
        <taxon>Saprospirales</taxon>
        <taxon>Lewinellaceae</taxon>
        <taxon>Neolewinella</taxon>
    </lineage>
</organism>
<keyword evidence="1" id="KW-0732">Signal</keyword>